<feature type="non-terminal residue" evidence="2">
    <location>
        <position position="142"/>
    </location>
</feature>
<reference evidence="2" key="2">
    <citation type="submission" date="2020-12" db="EMBL/GenBank/DDBJ databases">
        <authorList>
            <person name="Kanost M."/>
        </authorList>
    </citation>
    <scope>NUCLEOTIDE SEQUENCE</scope>
</reference>
<comment type="caution">
    <text evidence="2">The sequence shown here is derived from an EMBL/GenBank/DDBJ whole genome shotgun (WGS) entry which is preliminary data.</text>
</comment>
<gene>
    <name evidence="2" type="ORF">O3G_MSEX014793</name>
</gene>
<keyword evidence="3" id="KW-1185">Reference proteome</keyword>
<dbReference type="AlphaFoldDB" id="A0A921ZX36"/>
<dbReference type="InterPro" id="IPR050843">
    <property type="entry name" value="Glycosyl_Hydrlase_38"/>
</dbReference>
<feature type="domain" description="Glycoside hydrolase family 38 N-terminal" evidence="1">
    <location>
        <begin position="59"/>
        <end position="142"/>
    </location>
</feature>
<reference evidence="2" key="1">
    <citation type="journal article" date="2016" name="Insect Biochem. Mol. Biol.">
        <title>Multifaceted biological insights from a draft genome sequence of the tobacco hornworm moth, Manduca sexta.</title>
        <authorList>
            <person name="Kanost M.R."/>
            <person name="Arrese E.L."/>
            <person name="Cao X."/>
            <person name="Chen Y.R."/>
            <person name="Chellapilla S."/>
            <person name="Goldsmith M.R."/>
            <person name="Grosse-Wilde E."/>
            <person name="Heckel D.G."/>
            <person name="Herndon N."/>
            <person name="Jiang H."/>
            <person name="Papanicolaou A."/>
            <person name="Qu J."/>
            <person name="Soulages J.L."/>
            <person name="Vogel H."/>
            <person name="Walters J."/>
            <person name="Waterhouse R.M."/>
            <person name="Ahn S.J."/>
            <person name="Almeida F.C."/>
            <person name="An C."/>
            <person name="Aqrawi P."/>
            <person name="Bretschneider A."/>
            <person name="Bryant W.B."/>
            <person name="Bucks S."/>
            <person name="Chao H."/>
            <person name="Chevignon G."/>
            <person name="Christen J.M."/>
            <person name="Clarke D.F."/>
            <person name="Dittmer N.T."/>
            <person name="Ferguson L.C.F."/>
            <person name="Garavelou S."/>
            <person name="Gordon K.H.J."/>
            <person name="Gunaratna R.T."/>
            <person name="Han Y."/>
            <person name="Hauser F."/>
            <person name="He Y."/>
            <person name="Heidel-Fischer H."/>
            <person name="Hirsh A."/>
            <person name="Hu Y."/>
            <person name="Jiang H."/>
            <person name="Kalra D."/>
            <person name="Klinner C."/>
            <person name="Konig C."/>
            <person name="Kovar C."/>
            <person name="Kroll A.R."/>
            <person name="Kuwar S.S."/>
            <person name="Lee S.L."/>
            <person name="Lehman R."/>
            <person name="Li K."/>
            <person name="Li Z."/>
            <person name="Liang H."/>
            <person name="Lovelace S."/>
            <person name="Lu Z."/>
            <person name="Mansfield J.H."/>
            <person name="McCulloch K.J."/>
            <person name="Mathew T."/>
            <person name="Morton B."/>
            <person name="Muzny D.M."/>
            <person name="Neunemann D."/>
            <person name="Ongeri F."/>
            <person name="Pauchet Y."/>
            <person name="Pu L.L."/>
            <person name="Pyrousis I."/>
            <person name="Rao X.J."/>
            <person name="Redding A."/>
            <person name="Roesel C."/>
            <person name="Sanchez-Gracia A."/>
            <person name="Schaack S."/>
            <person name="Shukla A."/>
            <person name="Tetreau G."/>
            <person name="Wang Y."/>
            <person name="Xiong G.H."/>
            <person name="Traut W."/>
            <person name="Walsh T.K."/>
            <person name="Worley K.C."/>
            <person name="Wu D."/>
            <person name="Wu W."/>
            <person name="Wu Y.Q."/>
            <person name="Zhang X."/>
            <person name="Zou Z."/>
            <person name="Zucker H."/>
            <person name="Briscoe A.D."/>
            <person name="Burmester T."/>
            <person name="Clem R.J."/>
            <person name="Feyereisen R."/>
            <person name="Grimmelikhuijzen C.J.P."/>
            <person name="Hamodrakas S.J."/>
            <person name="Hansson B.S."/>
            <person name="Huguet E."/>
            <person name="Jermiin L.S."/>
            <person name="Lan Q."/>
            <person name="Lehman H.K."/>
            <person name="Lorenzen M."/>
            <person name="Merzendorfer H."/>
            <person name="Michalopoulos I."/>
            <person name="Morton D.B."/>
            <person name="Muthukrishnan S."/>
            <person name="Oakeshott J.G."/>
            <person name="Palmer W."/>
            <person name="Park Y."/>
            <person name="Passarelli A.L."/>
            <person name="Rozas J."/>
            <person name="Schwartz L.M."/>
            <person name="Smith W."/>
            <person name="Southgate A."/>
            <person name="Vilcinskas A."/>
            <person name="Vogt R."/>
            <person name="Wang P."/>
            <person name="Werren J."/>
            <person name="Yu X.Q."/>
            <person name="Zhou J.J."/>
            <person name="Brown S.J."/>
            <person name="Scherer S.E."/>
            <person name="Richards S."/>
            <person name="Blissard G.W."/>
        </authorList>
    </citation>
    <scope>NUCLEOTIDE SEQUENCE</scope>
</reference>
<dbReference type="Pfam" id="PF01074">
    <property type="entry name" value="Glyco_hydro_38N"/>
    <property type="match status" value="1"/>
</dbReference>
<evidence type="ECO:0000259" key="1">
    <source>
        <dbReference type="Pfam" id="PF01074"/>
    </source>
</evidence>
<dbReference type="EMBL" id="JH669283">
    <property type="protein sequence ID" value="KAG6464888.1"/>
    <property type="molecule type" value="Genomic_DNA"/>
</dbReference>
<protein>
    <recommendedName>
        <fullName evidence="1">Glycoside hydrolase family 38 N-terminal domain-containing protein</fullName>
    </recommendedName>
</protein>
<dbReference type="GO" id="GO:0000139">
    <property type="term" value="C:Golgi membrane"/>
    <property type="evidence" value="ECO:0007669"/>
    <property type="project" value="TreeGrafter"/>
</dbReference>
<dbReference type="PANTHER" id="PTHR11607:SF70">
    <property type="entry name" value="ALPHA-MANNOSIDASE"/>
    <property type="match status" value="1"/>
</dbReference>
<proteinExistence type="predicted"/>
<dbReference type="GO" id="GO:0006491">
    <property type="term" value="P:N-glycan processing"/>
    <property type="evidence" value="ECO:0007669"/>
    <property type="project" value="TreeGrafter"/>
</dbReference>
<dbReference type="InterPro" id="IPR000602">
    <property type="entry name" value="Glyco_hydro_38_N"/>
</dbReference>
<feature type="non-terminal residue" evidence="2">
    <location>
        <position position="1"/>
    </location>
</feature>
<name>A0A921ZX36_MANSE</name>
<sequence>VVEDQCPVLKESTADIDTVSIYPYFEFQPSWLRTKEFWDKSFEERYEKIRNDSRRPRLKVIVVPHSHNDPGWLKTFEQYFEWKTKNIINNIVQKLNQYPNMTFIWTEIAFLNAWWERSHPVKQKALKKLIKEGRLEITTGGW</sequence>
<evidence type="ECO:0000313" key="3">
    <source>
        <dbReference type="Proteomes" id="UP000791440"/>
    </source>
</evidence>
<organism evidence="2 3">
    <name type="scientific">Manduca sexta</name>
    <name type="common">Tobacco hawkmoth</name>
    <name type="synonym">Tobacco hornworm</name>
    <dbReference type="NCBI Taxonomy" id="7130"/>
    <lineage>
        <taxon>Eukaryota</taxon>
        <taxon>Metazoa</taxon>
        <taxon>Ecdysozoa</taxon>
        <taxon>Arthropoda</taxon>
        <taxon>Hexapoda</taxon>
        <taxon>Insecta</taxon>
        <taxon>Pterygota</taxon>
        <taxon>Neoptera</taxon>
        <taxon>Endopterygota</taxon>
        <taxon>Lepidoptera</taxon>
        <taxon>Glossata</taxon>
        <taxon>Ditrysia</taxon>
        <taxon>Bombycoidea</taxon>
        <taxon>Sphingidae</taxon>
        <taxon>Sphinginae</taxon>
        <taxon>Sphingini</taxon>
        <taxon>Manduca</taxon>
    </lineage>
</organism>
<evidence type="ECO:0000313" key="2">
    <source>
        <dbReference type="EMBL" id="KAG6464888.1"/>
    </source>
</evidence>
<dbReference type="Proteomes" id="UP000791440">
    <property type="component" value="Unassembled WGS sequence"/>
</dbReference>
<dbReference type="PANTHER" id="PTHR11607">
    <property type="entry name" value="ALPHA-MANNOSIDASE"/>
    <property type="match status" value="1"/>
</dbReference>
<dbReference type="GO" id="GO:0004559">
    <property type="term" value="F:alpha-mannosidase activity"/>
    <property type="evidence" value="ECO:0007669"/>
    <property type="project" value="InterPro"/>
</dbReference>
<accession>A0A921ZX36</accession>
<dbReference type="GO" id="GO:0006013">
    <property type="term" value="P:mannose metabolic process"/>
    <property type="evidence" value="ECO:0007669"/>
    <property type="project" value="InterPro"/>
</dbReference>